<reference evidence="2" key="2">
    <citation type="submission" date="2023-05" db="EMBL/GenBank/DDBJ databases">
        <authorList>
            <person name="Schelkunov M.I."/>
        </authorList>
    </citation>
    <scope>NUCLEOTIDE SEQUENCE</scope>
    <source>
        <strain evidence="2">Hsosn_3</strain>
        <tissue evidence="2">Leaf</tissue>
    </source>
</reference>
<evidence type="ECO:0000313" key="3">
    <source>
        <dbReference type="Proteomes" id="UP001237642"/>
    </source>
</evidence>
<organism evidence="2 3">
    <name type="scientific">Heracleum sosnowskyi</name>
    <dbReference type="NCBI Taxonomy" id="360622"/>
    <lineage>
        <taxon>Eukaryota</taxon>
        <taxon>Viridiplantae</taxon>
        <taxon>Streptophyta</taxon>
        <taxon>Embryophyta</taxon>
        <taxon>Tracheophyta</taxon>
        <taxon>Spermatophyta</taxon>
        <taxon>Magnoliopsida</taxon>
        <taxon>eudicotyledons</taxon>
        <taxon>Gunneridae</taxon>
        <taxon>Pentapetalae</taxon>
        <taxon>asterids</taxon>
        <taxon>campanulids</taxon>
        <taxon>Apiales</taxon>
        <taxon>Apiaceae</taxon>
        <taxon>Apioideae</taxon>
        <taxon>apioid superclade</taxon>
        <taxon>Tordylieae</taxon>
        <taxon>Tordyliinae</taxon>
        <taxon>Heracleum</taxon>
    </lineage>
</organism>
<dbReference type="Pfam" id="PF05600">
    <property type="entry name" value="CDK5RAP3"/>
    <property type="match status" value="3"/>
</dbReference>
<dbReference type="AlphaFoldDB" id="A0AAD8GS39"/>
<comment type="similarity">
    <text evidence="1">Belongs to the CDK5RAP3 family.</text>
</comment>
<protein>
    <submittedName>
        <fullName evidence="2">Uncharacterized protein</fullName>
    </submittedName>
</protein>
<dbReference type="GO" id="GO:0012505">
    <property type="term" value="C:endomembrane system"/>
    <property type="evidence" value="ECO:0007669"/>
    <property type="project" value="TreeGrafter"/>
</dbReference>
<dbReference type="PANTHER" id="PTHR14894:SF0">
    <property type="entry name" value="CDK5 REGULATORY SUBUNIT-ASSOCIATED PROTEIN 3"/>
    <property type="match status" value="1"/>
</dbReference>
<sequence length="252" mass="28663">MQNQQQDNIRNLPIDIAFARLGEWLVDRKRIPSDWRKRLASIKAYIPGPTFLGKQSNRRLIKHIHHLLGTWEAIVRAYEKEYVYLGEAAQIMVQNVNYEIPYEKKQVKKIQQQLAELVRREADIKRSAALSAAKYAEACQELGLQNELKSIEYNSNFVRDAHTDKDKTSAALLTNLTNIRENPPFLNVSMGSEVLDSVTAKASLDDPHILTGNIDTVDNSIDWDITLDSSQINWDIGTHTIIGRRDSGGEHT</sequence>
<evidence type="ECO:0000256" key="1">
    <source>
        <dbReference type="ARBA" id="ARBA00007478"/>
    </source>
</evidence>
<accession>A0AAD8GS39</accession>
<gene>
    <name evidence="2" type="ORF">POM88_052874</name>
</gene>
<reference evidence="2" key="1">
    <citation type="submission" date="2023-02" db="EMBL/GenBank/DDBJ databases">
        <title>Genome of toxic invasive species Heracleum sosnowskyi carries increased number of genes despite the absence of recent whole-genome duplications.</title>
        <authorList>
            <person name="Schelkunov M."/>
            <person name="Shtratnikova V."/>
            <person name="Makarenko M."/>
            <person name="Klepikova A."/>
            <person name="Omelchenko D."/>
            <person name="Novikova G."/>
            <person name="Obukhova E."/>
            <person name="Bogdanov V."/>
            <person name="Penin A."/>
            <person name="Logacheva M."/>
        </authorList>
    </citation>
    <scope>NUCLEOTIDE SEQUENCE</scope>
    <source>
        <strain evidence="2">Hsosn_3</strain>
        <tissue evidence="2">Leaf</tissue>
    </source>
</reference>
<dbReference type="InterPro" id="IPR008491">
    <property type="entry name" value="CDK5RAP3"/>
</dbReference>
<dbReference type="Proteomes" id="UP001237642">
    <property type="component" value="Unassembled WGS sequence"/>
</dbReference>
<dbReference type="EMBL" id="JAUIZM010000014">
    <property type="protein sequence ID" value="KAK1353036.1"/>
    <property type="molecule type" value="Genomic_DNA"/>
</dbReference>
<dbReference type="PANTHER" id="PTHR14894">
    <property type="entry name" value="CDK5 REGULATORY SUBUNIT-ASSOCIATED PROTEIN 3"/>
    <property type="match status" value="1"/>
</dbReference>
<proteinExistence type="inferred from homology"/>
<comment type="caution">
    <text evidence="2">The sequence shown here is derived from an EMBL/GenBank/DDBJ whole genome shotgun (WGS) entry which is preliminary data.</text>
</comment>
<name>A0AAD8GS39_9APIA</name>
<dbReference type="GO" id="GO:0007346">
    <property type="term" value="P:regulation of mitotic cell cycle"/>
    <property type="evidence" value="ECO:0007669"/>
    <property type="project" value="TreeGrafter"/>
</dbReference>
<keyword evidence="3" id="KW-1185">Reference proteome</keyword>
<evidence type="ECO:0000313" key="2">
    <source>
        <dbReference type="EMBL" id="KAK1353036.1"/>
    </source>
</evidence>